<dbReference type="OrthoDB" id="10307165at2759"/>
<dbReference type="Proteomes" id="UP000246171">
    <property type="component" value="Unassembled WGS sequence"/>
</dbReference>
<dbReference type="GeneID" id="37047905"/>
<organism evidence="2 3">
    <name type="scientific">Aspergillus eucalypticola (strain CBS 122712 / IBT 29274)</name>
    <dbReference type="NCBI Taxonomy" id="1448314"/>
    <lineage>
        <taxon>Eukaryota</taxon>
        <taxon>Fungi</taxon>
        <taxon>Dikarya</taxon>
        <taxon>Ascomycota</taxon>
        <taxon>Pezizomycotina</taxon>
        <taxon>Eurotiomycetes</taxon>
        <taxon>Eurotiomycetidae</taxon>
        <taxon>Eurotiales</taxon>
        <taxon>Aspergillaceae</taxon>
        <taxon>Aspergillus</taxon>
        <taxon>Aspergillus subgen. Circumdati</taxon>
    </lineage>
</organism>
<evidence type="ECO:0000313" key="2">
    <source>
        <dbReference type="EMBL" id="PWY85163.1"/>
    </source>
</evidence>
<reference evidence="2" key="1">
    <citation type="submission" date="2016-12" db="EMBL/GenBank/DDBJ databases">
        <title>The genomes of Aspergillus section Nigri reveals drivers in fungal speciation.</title>
        <authorList>
            <consortium name="DOE Joint Genome Institute"/>
            <person name="Vesth T.C."/>
            <person name="Nybo J."/>
            <person name="Theobald S."/>
            <person name="Brandl J."/>
            <person name="Frisvad J.C."/>
            <person name="Nielsen K.F."/>
            <person name="Lyhne E.K."/>
            <person name="Kogle M.E."/>
            <person name="Kuo A."/>
            <person name="Riley R."/>
            <person name="Clum A."/>
            <person name="Nolan M."/>
            <person name="Lipzen A."/>
            <person name="Salamov A."/>
            <person name="Henrissat B."/>
            <person name="Wiebenga A."/>
            <person name="De vries R.P."/>
            <person name="Grigoriev I.V."/>
            <person name="Mortensen U.H."/>
            <person name="Andersen M.R."/>
            <person name="Baker S.E."/>
        </authorList>
    </citation>
    <scope>NUCLEOTIDE SEQUENCE</scope>
    <source>
        <strain evidence="2">CBS 122712</strain>
    </source>
</reference>
<feature type="region of interest" description="Disordered" evidence="1">
    <location>
        <begin position="73"/>
        <end position="93"/>
    </location>
</feature>
<comment type="caution">
    <text evidence="2">The sequence shown here is derived from an EMBL/GenBank/DDBJ whole genome shotgun (WGS) entry which is preliminary data.</text>
</comment>
<evidence type="ECO:0000313" key="3">
    <source>
        <dbReference type="Proteomes" id="UP000246171"/>
    </source>
</evidence>
<protein>
    <submittedName>
        <fullName evidence="2">Uncharacterized protein</fullName>
    </submittedName>
</protein>
<sequence>MKTGRAGRRSIRVPSSLNVPNRRAMTGQWVYFRVELDFDSASVRPSERRSSSDHPQEVNAPAVYGCRFAEKKRTGGWDAQGGQADCERTRKAT</sequence>
<gene>
    <name evidence="2" type="ORF">BO83DRAFT_1123</name>
</gene>
<accession>A0A317WFH2</accession>
<dbReference type="EMBL" id="MSFU01000001">
    <property type="protein sequence ID" value="PWY85163.1"/>
    <property type="molecule type" value="Genomic_DNA"/>
</dbReference>
<dbReference type="RefSeq" id="XP_025393083.1">
    <property type="nucleotide sequence ID" value="XM_025525943.1"/>
</dbReference>
<keyword evidence="3" id="KW-1185">Reference proteome</keyword>
<name>A0A317WFH2_ASPEC</name>
<evidence type="ECO:0000256" key="1">
    <source>
        <dbReference type="SAM" id="MobiDB-lite"/>
    </source>
</evidence>
<proteinExistence type="predicted"/>
<dbReference type="AlphaFoldDB" id="A0A317WFH2"/>
<dbReference type="VEuPathDB" id="FungiDB:BO83DRAFT_1123"/>